<feature type="compositionally biased region" description="Basic and acidic residues" evidence="1">
    <location>
        <begin position="26"/>
        <end position="54"/>
    </location>
</feature>
<sequence length="183" mass="20326">MSQPSYSTESDNQITPHQPSKPKKPLPPDDRKMGQEHQEKSDKTSKPHEKKMETALDSVAEGKTVEGEASGRERLKRHRVEVSGRVWIPEIWGQEDLLKDWIDCTAFDAPLVPSRIVMARTALVEEGRRATSGVIRIENRCYEGKDVVVKDSGCCEPGGGGGSILNLVEEEDLCLKAVFVNEV</sequence>
<evidence type="ECO:0008006" key="4">
    <source>
        <dbReference type="Google" id="ProtNLM"/>
    </source>
</evidence>
<name>A0A0L9T7D6_PHAAN</name>
<gene>
    <name evidence="2" type="ORF">LR48_Vigan277s000700</name>
</gene>
<dbReference type="PANTHER" id="PTHR34207">
    <property type="entry name" value="PROTEIN BIC1"/>
    <property type="match status" value="1"/>
</dbReference>
<dbReference type="Gramene" id="KOM26487">
    <property type="protein sequence ID" value="KOM26487"/>
    <property type="gene ID" value="LR48_Vigan277s000700"/>
</dbReference>
<feature type="compositionally biased region" description="Polar residues" evidence="1">
    <location>
        <begin position="1"/>
        <end position="15"/>
    </location>
</feature>
<dbReference type="Proteomes" id="UP000053144">
    <property type="component" value="Unassembled WGS sequence"/>
</dbReference>
<dbReference type="PANTHER" id="PTHR34207:SF2">
    <property type="entry name" value="PROTEIN BIC1"/>
    <property type="match status" value="1"/>
</dbReference>
<dbReference type="STRING" id="3914.A0A0L9T7D6"/>
<dbReference type="AlphaFoldDB" id="A0A0L9T7D6"/>
<protein>
    <recommendedName>
        <fullName evidence="4">Protein BIC1</fullName>
    </recommendedName>
</protein>
<accession>A0A0L9T7D6</accession>
<evidence type="ECO:0000313" key="3">
    <source>
        <dbReference type="Proteomes" id="UP000053144"/>
    </source>
</evidence>
<dbReference type="InterPro" id="IPR040374">
    <property type="entry name" value="BIC"/>
</dbReference>
<feature type="compositionally biased region" description="Basic and acidic residues" evidence="1">
    <location>
        <begin position="63"/>
        <end position="73"/>
    </location>
</feature>
<dbReference type="OMA" id="TESDNQI"/>
<feature type="region of interest" description="Disordered" evidence="1">
    <location>
        <begin position="1"/>
        <end position="75"/>
    </location>
</feature>
<evidence type="ECO:0000313" key="2">
    <source>
        <dbReference type="EMBL" id="KOM26487.1"/>
    </source>
</evidence>
<evidence type="ECO:0000256" key="1">
    <source>
        <dbReference type="SAM" id="MobiDB-lite"/>
    </source>
</evidence>
<proteinExistence type="predicted"/>
<organism evidence="2 3">
    <name type="scientific">Phaseolus angularis</name>
    <name type="common">Azuki bean</name>
    <name type="synonym">Vigna angularis</name>
    <dbReference type="NCBI Taxonomy" id="3914"/>
    <lineage>
        <taxon>Eukaryota</taxon>
        <taxon>Viridiplantae</taxon>
        <taxon>Streptophyta</taxon>
        <taxon>Embryophyta</taxon>
        <taxon>Tracheophyta</taxon>
        <taxon>Spermatophyta</taxon>
        <taxon>Magnoliopsida</taxon>
        <taxon>eudicotyledons</taxon>
        <taxon>Gunneridae</taxon>
        <taxon>Pentapetalae</taxon>
        <taxon>rosids</taxon>
        <taxon>fabids</taxon>
        <taxon>Fabales</taxon>
        <taxon>Fabaceae</taxon>
        <taxon>Papilionoideae</taxon>
        <taxon>50 kb inversion clade</taxon>
        <taxon>NPAAA clade</taxon>
        <taxon>indigoferoid/millettioid clade</taxon>
        <taxon>Phaseoleae</taxon>
        <taxon>Vigna</taxon>
    </lineage>
</organism>
<dbReference type="EMBL" id="KQ258323">
    <property type="protein sequence ID" value="KOM26487.1"/>
    <property type="molecule type" value="Genomic_DNA"/>
</dbReference>
<dbReference type="GO" id="GO:0009785">
    <property type="term" value="P:blue light signaling pathway"/>
    <property type="evidence" value="ECO:0007669"/>
    <property type="project" value="InterPro"/>
</dbReference>
<reference evidence="3" key="1">
    <citation type="journal article" date="2015" name="Proc. Natl. Acad. Sci. U.S.A.">
        <title>Genome sequencing of adzuki bean (Vigna angularis) provides insight into high starch and low fat accumulation and domestication.</title>
        <authorList>
            <person name="Yang K."/>
            <person name="Tian Z."/>
            <person name="Chen C."/>
            <person name="Luo L."/>
            <person name="Zhao B."/>
            <person name="Wang Z."/>
            <person name="Yu L."/>
            <person name="Li Y."/>
            <person name="Sun Y."/>
            <person name="Li W."/>
            <person name="Chen Y."/>
            <person name="Li Y."/>
            <person name="Zhang Y."/>
            <person name="Ai D."/>
            <person name="Zhao J."/>
            <person name="Shang C."/>
            <person name="Ma Y."/>
            <person name="Wu B."/>
            <person name="Wang M."/>
            <person name="Gao L."/>
            <person name="Sun D."/>
            <person name="Zhang P."/>
            <person name="Guo F."/>
            <person name="Wang W."/>
            <person name="Li Y."/>
            <person name="Wang J."/>
            <person name="Varshney R.K."/>
            <person name="Wang J."/>
            <person name="Ling H.Q."/>
            <person name="Wan P."/>
        </authorList>
    </citation>
    <scope>NUCLEOTIDE SEQUENCE</scope>
    <source>
        <strain evidence="3">cv. Jingnong 6</strain>
    </source>
</reference>
<dbReference type="CDD" id="cd22645">
    <property type="entry name" value="BIC1_CID"/>
    <property type="match status" value="1"/>
</dbReference>